<accession>A0A428HCH5</accession>
<evidence type="ECO:0000313" key="2">
    <source>
        <dbReference type="Proteomes" id="UP000277773"/>
    </source>
</evidence>
<dbReference type="EMBL" id="RJPY01000024">
    <property type="protein sequence ID" value="RSJ93476.1"/>
    <property type="molecule type" value="Genomic_DNA"/>
</dbReference>
<dbReference type="AlphaFoldDB" id="A0A428HCH5"/>
<reference evidence="1 2" key="1">
    <citation type="submission" date="2018-11" db="EMBL/GenBank/DDBJ databases">
        <title>Species Designations Belie Phenotypic and Genotypic Heterogeneity in Oral Streptococci.</title>
        <authorList>
            <person name="Velsko I."/>
        </authorList>
    </citation>
    <scope>NUCLEOTIDE SEQUENCE [LARGE SCALE GENOMIC DNA]</scope>
    <source>
        <strain evidence="1 2">BCC08</strain>
    </source>
</reference>
<comment type="caution">
    <text evidence="1">The sequence shown here is derived from an EMBL/GenBank/DDBJ whole genome shotgun (WGS) entry which is preliminary data.</text>
</comment>
<sequence length="317" mass="31446">MYLAVTGVPFLSTRLTVTPVPLPVKFFSGVKVTVPSGATVYVPSPGITFSFEPSSKVAGVSSSIGTFGLPGVKVGLPVCSLPWMSVVSAGSAVGTTGVTVGVYLAVTGVPFLSTRLTVTPVPLPVKFFSGVKVTVPSGATVYVPSPGITFSFEPSSKVAGVSSSIGTFGLPGVKVGFPVCSLPWMSVVSAGSAVGTTGVTVGVYLAVTGVPFLSTRLTVTPVPLPVKFFSGVKVTVPSGATVYVPSPGITFSFEPSSNVAGVSSSIGTSSAPGVKVGLPVCSLPWMSVVSAGSAVGTTGVTVGVYVAVVGVPFASLA</sequence>
<proteinExistence type="predicted"/>
<organism evidence="1 2">
    <name type="scientific">Streptococcus mitis</name>
    <dbReference type="NCBI Taxonomy" id="28037"/>
    <lineage>
        <taxon>Bacteria</taxon>
        <taxon>Bacillati</taxon>
        <taxon>Bacillota</taxon>
        <taxon>Bacilli</taxon>
        <taxon>Lactobacillales</taxon>
        <taxon>Streptococcaceae</taxon>
        <taxon>Streptococcus</taxon>
        <taxon>Streptococcus mitis group</taxon>
    </lineage>
</organism>
<evidence type="ECO:0000313" key="1">
    <source>
        <dbReference type="EMBL" id="RSJ93476.1"/>
    </source>
</evidence>
<gene>
    <name evidence="1" type="ORF">D8786_09950</name>
</gene>
<dbReference type="Proteomes" id="UP000277773">
    <property type="component" value="Unassembled WGS sequence"/>
</dbReference>
<name>A0A428HCH5_STRMT</name>
<protein>
    <submittedName>
        <fullName evidence="1">Uncharacterized protein</fullName>
    </submittedName>
</protein>